<keyword evidence="4" id="KW-0676">Redox-active center</keyword>
<proteinExistence type="inferred from homology"/>
<dbReference type="Gene3D" id="3.40.30.10">
    <property type="entry name" value="Glutaredoxin"/>
    <property type="match status" value="1"/>
</dbReference>
<comment type="catalytic activity">
    <reaction evidence="8">
        <text>a hydroperoxide + [protein]-dithiol = [protein]-disulfide + an alcohol + H2O</text>
        <dbReference type="Rhea" id="RHEA:10008"/>
        <dbReference type="Rhea" id="RHEA-COMP:10593"/>
        <dbReference type="Rhea" id="RHEA-COMP:10594"/>
        <dbReference type="ChEBI" id="CHEBI:15377"/>
        <dbReference type="ChEBI" id="CHEBI:29950"/>
        <dbReference type="ChEBI" id="CHEBI:30879"/>
        <dbReference type="ChEBI" id="CHEBI:35924"/>
        <dbReference type="ChEBI" id="CHEBI:50058"/>
    </reaction>
</comment>
<dbReference type="EMBL" id="WJQU01000003">
    <property type="protein sequence ID" value="KAJ6637253.1"/>
    <property type="molecule type" value="Genomic_DNA"/>
</dbReference>
<accession>A0A9Q0MSL2</accession>
<feature type="transmembrane region" description="Helical" evidence="9">
    <location>
        <begin position="32"/>
        <end position="49"/>
    </location>
</feature>
<dbReference type="Pfam" id="PF00578">
    <property type="entry name" value="AhpC-TSA"/>
    <property type="match status" value="1"/>
</dbReference>
<dbReference type="InterPro" id="IPR013766">
    <property type="entry name" value="Thioredoxin_domain"/>
</dbReference>
<keyword evidence="1" id="KW-0575">Peroxidase</keyword>
<keyword evidence="3" id="KW-0560">Oxidoreductase</keyword>
<dbReference type="GO" id="GO:0005739">
    <property type="term" value="C:mitochondrion"/>
    <property type="evidence" value="ECO:0007669"/>
    <property type="project" value="TreeGrafter"/>
</dbReference>
<comment type="caution">
    <text evidence="11">The sequence shown here is derived from an EMBL/GenBank/DDBJ whole genome shotgun (WGS) entry which is preliminary data.</text>
</comment>
<keyword evidence="9" id="KW-1133">Transmembrane helix</keyword>
<evidence type="ECO:0000313" key="11">
    <source>
        <dbReference type="EMBL" id="KAJ6637253.1"/>
    </source>
</evidence>
<dbReference type="GO" id="GO:0051920">
    <property type="term" value="F:peroxiredoxin activity"/>
    <property type="evidence" value="ECO:0007669"/>
    <property type="project" value="InterPro"/>
</dbReference>
<sequence length="323" mass="36811">MNWNLAKHIFLESNLHGFQLVFKTSLHLIERLLWIALIVASIYSVFNTWKGEWIRYKTKSIALFLETNYKSWGIIVPACTICTDFIDPKRVDDMIEKNYNKDCSIMNIGDIFPNFQANTTQGSIDFYDWLGDSWGILFSHPADFTPVCTTELARVAALVPEFERRDVKPIALSCDSVESHIGWIADIVSYGKLEDVSPFPFPIIDDEKRELAVKFQMLDKDEIGSKGLPLTCRAVFIIDSKKKMRAKILYPASTGRNFDEILRVVDSLQLTDKNKVATPVDWKKGEPCMVLPTVKSEEISSLFPNGVEVIKVPSGKEYLRKTQ</sequence>
<dbReference type="FunFam" id="3.30.1020.10:FF:000001">
    <property type="entry name" value="1-Cys peroxiredoxin"/>
    <property type="match status" value="1"/>
</dbReference>
<dbReference type="GO" id="GO:0005272">
    <property type="term" value="F:sodium channel activity"/>
    <property type="evidence" value="ECO:0007669"/>
    <property type="project" value="UniProtKB-KW"/>
</dbReference>
<name>A0A9Q0MSL2_9DIPT</name>
<evidence type="ECO:0000256" key="2">
    <source>
        <dbReference type="ARBA" id="ARBA00022862"/>
    </source>
</evidence>
<evidence type="ECO:0000256" key="7">
    <source>
        <dbReference type="ARBA" id="ARBA00037420"/>
    </source>
</evidence>
<evidence type="ECO:0000256" key="1">
    <source>
        <dbReference type="ARBA" id="ARBA00022559"/>
    </source>
</evidence>
<evidence type="ECO:0000256" key="8">
    <source>
        <dbReference type="ARBA" id="ARBA00051132"/>
    </source>
</evidence>
<dbReference type="CDD" id="cd03016">
    <property type="entry name" value="PRX_1cys"/>
    <property type="match status" value="1"/>
</dbReference>
<feature type="domain" description="Thioredoxin" evidence="10">
    <location>
        <begin position="106"/>
        <end position="270"/>
    </location>
</feature>
<dbReference type="PROSITE" id="PS51352">
    <property type="entry name" value="THIOREDOXIN_2"/>
    <property type="match status" value="1"/>
</dbReference>
<evidence type="ECO:0000256" key="5">
    <source>
        <dbReference type="ARBA" id="ARBA00025719"/>
    </source>
</evidence>
<dbReference type="InterPro" id="IPR019479">
    <property type="entry name" value="Peroxiredoxin_C"/>
</dbReference>
<keyword evidence="12" id="KW-1185">Reference proteome</keyword>
<keyword evidence="2" id="KW-0049">Antioxidant</keyword>
<gene>
    <name evidence="11" type="primary">Prdx6</name>
    <name evidence="11" type="ORF">Bhyg_09983</name>
</gene>
<dbReference type="SUPFAM" id="SSF52833">
    <property type="entry name" value="Thioredoxin-like"/>
    <property type="match status" value="1"/>
</dbReference>
<dbReference type="PANTHER" id="PTHR43503">
    <property type="entry name" value="MCG48959-RELATED"/>
    <property type="match status" value="1"/>
</dbReference>
<protein>
    <recommendedName>
        <fullName evidence="6">1-Cys peroxiredoxin</fullName>
    </recommendedName>
</protein>
<evidence type="ECO:0000256" key="6">
    <source>
        <dbReference type="ARBA" id="ARBA00026176"/>
    </source>
</evidence>
<comment type="function">
    <text evidence="7">Thiol-specific peroxidase that catalyzes the reduction of hydrogen peroxide and organic hydroperoxides to water and alcohols, respectively. Plays a role in cell protection against oxidative stress by detoxifying peroxides.</text>
</comment>
<dbReference type="InterPro" id="IPR036249">
    <property type="entry name" value="Thioredoxin-like_sf"/>
</dbReference>
<dbReference type="InterPro" id="IPR000866">
    <property type="entry name" value="AhpC/TSA"/>
</dbReference>
<dbReference type="GO" id="GO:0045454">
    <property type="term" value="P:cell redox homeostasis"/>
    <property type="evidence" value="ECO:0007669"/>
    <property type="project" value="TreeGrafter"/>
</dbReference>
<dbReference type="Pfam" id="PF10417">
    <property type="entry name" value="1-cysPrx_C"/>
    <property type="match status" value="1"/>
</dbReference>
<keyword evidence="9" id="KW-0812">Transmembrane</keyword>
<dbReference type="GO" id="GO:0005829">
    <property type="term" value="C:cytosol"/>
    <property type="evidence" value="ECO:0007669"/>
    <property type="project" value="TreeGrafter"/>
</dbReference>
<evidence type="ECO:0000256" key="3">
    <source>
        <dbReference type="ARBA" id="ARBA00023002"/>
    </source>
</evidence>
<dbReference type="PANTHER" id="PTHR43503:SF4">
    <property type="entry name" value="PEROXIREDOXIN-6"/>
    <property type="match status" value="1"/>
</dbReference>
<organism evidence="11 12">
    <name type="scientific">Pseudolycoriella hygida</name>
    <dbReference type="NCBI Taxonomy" id="35572"/>
    <lineage>
        <taxon>Eukaryota</taxon>
        <taxon>Metazoa</taxon>
        <taxon>Ecdysozoa</taxon>
        <taxon>Arthropoda</taxon>
        <taxon>Hexapoda</taxon>
        <taxon>Insecta</taxon>
        <taxon>Pterygota</taxon>
        <taxon>Neoptera</taxon>
        <taxon>Endopterygota</taxon>
        <taxon>Diptera</taxon>
        <taxon>Nematocera</taxon>
        <taxon>Sciaroidea</taxon>
        <taxon>Sciaridae</taxon>
        <taxon>Pseudolycoriella</taxon>
    </lineage>
</organism>
<evidence type="ECO:0000313" key="12">
    <source>
        <dbReference type="Proteomes" id="UP001151699"/>
    </source>
</evidence>
<keyword evidence="9" id="KW-0472">Membrane</keyword>
<dbReference type="FunFam" id="3.40.30.10:FF:000011">
    <property type="entry name" value="Peroxiredoxin PRX1"/>
    <property type="match status" value="1"/>
</dbReference>
<dbReference type="GO" id="GO:0016020">
    <property type="term" value="C:membrane"/>
    <property type="evidence" value="ECO:0007669"/>
    <property type="project" value="UniProtKB-SubCell"/>
</dbReference>
<evidence type="ECO:0000259" key="10">
    <source>
        <dbReference type="PROSITE" id="PS51352"/>
    </source>
</evidence>
<dbReference type="Gene3D" id="3.30.1020.10">
    <property type="entry name" value="Antioxidant, Horf6, Chain A, domain2"/>
    <property type="match status" value="1"/>
</dbReference>
<dbReference type="OrthoDB" id="2996783at2759"/>
<dbReference type="InterPro" id="IPR045020">
    <property type="entry name" value="PRX_1cys"/>
</dbReference>
<reference evidence="11" key="1">
    <citation type="submission" date="2022-07" db="EMBL/GenBank/DDBJ databases">
        <authorList>
            <person name="Trinca V."/>
            <person name="Uliana J.V.C."/>
            <person name="Torres T.T."/>
            <person name="Ward R.J."/>
            <person name="Monesi N."/>
        </authorList>
    </citation>
    <scope>NUCLEOTIDE SEQUENCE</scope>
    <source>
        <strain evidence="11">HSMRA1968</strain>
        <tissue evidence="11">Whole embryos</tissue>
    </source>
</reference>
<evidence type="ECO:0000256" key="4">
    <source>
        <dbReference type="ARBA" id="ARBA00023284"/>
    </source>
</evidence>
<dbReference type="Proteomes" id="UP001151699">
    <property type="component" value="Chromosome X"/>
</dbReference>
<comment type="similarity">
    <text evidence="5">Belongs to the peroxiredoxin family. Prx6 subfamily.</text>
</comment>
<evidence type="ECO:0000256" key="9">
    <source>
        <dbReference type="SAM" id="Phobius"/>
    </source>
</evidence>
<dbReference type="AlphaFoldDB" id="A0A9Q0MSL2"/>